<dbReference type="GO" id="GO:0006450">
    <property type="term" value="P:regulation of translational fidelity"/>
    <property type="evidence" value="ECO:0007669"/>
    <property type="project" value="InterPro"/>
</dbReference>
<dbReference type="PANTHER" id="PTHR15004:SF0">
    <property type="entry name" value="GLUTAMYL-TRNA(GLN) AMIDOTRANSFERASE SUBUNIT C, MITOCHONDRIAL"/>
    <property type="match status" value="1"/>
</dbReference>
<dbReference type="NCBIfam" id="TIGR00135">
    <property type="entry name" value="gatC"/>
    <property type="match status" value="1"/>
</dbReference>
<dbReference type="Gene3D" id="1.10.20.60">
    <property type="entry name" value="Glu-tRNAGln amidotransferase C subunit, N-terminal domain"/>
    <property type="match status" value="1"/>
</dbReference>
<dbReference type="Pfam" id="PF02686">
    <property type="entry name" value="GatC"/>
    <property type="match status" value="1"/>
</dbReference>
<dbReference type="InterPro" id="IPR003837">
    <property type="entry name" value="GatC"/>
</dbReference>
<dbReference type="SUPFAM" id="SSF141000">
    <property type="entry name" value="Glu-tRNAGln amidotransferase C subunit"/>
    <property type="match status" value="1"/>
</dbReference>
<dbReference type="HAMAP" id="MF_00122">
    <property type="entry name" value="GatC"/>
    <property type="match status" value="1"/>
</dbReference>
<gene>
    <name evidence="1" type="ORF">METZ01_LOCUS255262</name>
</gene>
<reference evidence="1" key="1">
    <citation type="submission" date="2018-05" db="EMBL/GenBank/DDBJ databases">
        <authorList>
            <person name="Lanie J.A."/>
            <person name="Ng W.-L."/>
            <person name="Kazmierczak K.M."/>
            <person name="Andrzejewski T.M."/>
            <person name="Davidsen T.M."/>
            <person name="Wayne K.J."/>
            <person name="Tettelin H."/>
            <person name="Glass J.I."/>
            <person name="Rusch D."/>
            <person name="Podicherti R."/>
            <person name="Tsui H.-C.T."/>
            <person name="Winkler M.E."/>
        </authorList>
    </citation>
    <scope>NUCLEOTIDE SEQUENCE</scope>
</reference>
<protein>
    <recommendedName>
        <fullName evidence="2">Aspartyl/glutamyl-tRNA(Asn/Gln) amidotransferase subunit C</fullName>
    </recommendedName>
</protein>
<dbReference type="InterPro" id="IPR036113">
    <property type="entry name" value="Asp/Glu-ADT_sf_sub_c"/>
</dbReference>
<dbReference type="PANTHER" id="PTHR15004">
    <property type="entry name" value="GLUTAMYL-TRNA(GLN) AMIDOTRANSFERASE SUBUNIT C, MITOCHONDRIAL"/>
    <property type="match status" value="1"/>
</dbReference>
<organism evidence="1">
    <name type="scientific">marine metagenome</name>
    <dbReference type="NCBI Taxonomy" id="408172"/>
    <lineage>
        <taxon>unclassified sequences</taxon>
        <taxon>metagenomes</taxon>
        <taxon>ecological metagenomes</taxon>
    </lineage>
</organism>
<evidence type="ECO:0000313" key="1">
    <source>
        <dbReference type="EMBL" id="SVC02408.1"/>
    </source>
</evidence>
<dbReference type="EMBL" id="UINC01069207">
    <property type="protein sequence ID" value="SVC02408.1"/>
    <property type="molecule type" value="Genomic_DNA"/>
</dbReference>
<name>A0A382IS82_9ZZZZ</name>
<dbReference type="GO" id="GO:0070681">
    <property type="term" value="P:glutaminyl-tRNAGln biosynthesis via transamidation"/>
    <property type="evidence" value="ECO:0007669"/>
    <property type="project" value="TreeGrafter"/>
</dbReference>
<accession>A0A382IS82</accession>
<sequence length="95" mass="10677">MALSKETIVHVAKLARLELSEKEMDEMSIQLSEILAWIEQLGEVDVDGLEPMTSVVQMDLKVREDVVTESDQDEAIVSNAPERSDTYFVVPKVID</sequence>
<evidence type="ECO:0008006" key="2">
    <source>
        <dbReference type="Google" id="ProtNLM"/>
    </source>
</evidence>
<proteinExistence type="inferred from homology"/>
<dbReference type="AlphaFoldDB" id="A0A382IS82"/>